<dbReference type="InterPro" id="IPR001387">
    <property type="entry name" value="Cro/C1-type_HTH"/>
</dbReference>
<dbReference type="SMART" id="SM00530">
    <property type="entry name" value="HTH_XRE"/>
    <property type="match status" value="1"/>
</dbReference>
<gene>
    <name evidence="2" type="ORF">DFR59_11153</name>
</gene>
<dbReference type="Gene3D" id="1.10.260.40">
    <property type="entry name" value="lambda repressor-like DNA-binding domains"/>
    <property type="match status" value="1"/>
</dbReference>
<keyword evidence="3" id="KW-1185">Reference proteome</keyword>
<dbReference type="CDD" id="cd00093">
    <property type="entry name" value="HTH_XRE"/>
    <property type="match status" value="1"/>
</dbReference>
<dbReference type="SUPFAM" id="SSF47413">
    <property type="entry name" value="lambda repressor-like DNA-binding domains"/>
    <property type="match status" value="1"/>
</dbReference>
<dbReference type="OrthoDB" id="2679499at2"/>
<feature type="domain" description="HTH cro/C1-type" evidence="1">
    <location>
        <begin position="14"/>
        <end position="69"/>
    </location>
</feature>
<dbReference type="PROSITE" id="PS50943">
    <property type="entry name" value="HTH_CROC1"/>
    <property type="match status" value="1"/>
</dbReference>
<organism evidence="2 3">
    <name type="scientific">Falsibacillus pallidus</name>
    <dbReference type="NCBI Taxonomy" id="493781"/>
    <lineage>
        <taxon>Bacteria</taxon>
        <taxon>Bacillati</taxon>
        <taxon>Bacillota</taxon>
        <taxon>Bacilli</taxon>
        <taxon>Bacillales</taxon>
        <taxon>Bacillaceae</taxon>
        <taxon>Falsibacillus</taxon>
    </lineage>
</organism>
<reference evidence="2 3" key="1">
    <citation type="submission" date="2018-07" db="EMBL/GenBank/DDBJ databases">
        <title>Genomic Encyclopedia of Type Strains, Phase IV (KMG-IV): sequencing the most valuable type-strain genomes for metagenomic binning, comparative biology and taxonomic classification.</title>
        <authorList>
            <person name="Goeker M."/>
        </authorList>
    </citation>
    <scope>NUCLEOTIDE SEQUENCE [LARGE SCALE GENOMIC DNA]</scope>
    <source>
        <strain evidence="2 3">DSM 25281</strain>
    </source>
</reference>
<evidence type="ECO:0000259" key="1">
    <source>
        <dbReference type="PROSITE" id="PS50943"/>
    </source>
</evidence>
<accession>A0A370GCH6</accession>
<dbReference type="RefSeq" id="WP_114746433.1">
    <property type="nucleotide sequence ID" value="NZ_QQAY01000011.1"/>
</dbReference>
<evidence type="ECO:0000313" key="3">
    <source>
        <dbReference type="Proteomes" id="UP000255326"/>
    </source>
</evidence>
<sequence>MRQKEKSNQFAIFLYNARLERGWSLREAGMRTGLEPSYINRLERGKRINPSVSTIQSLAVAFQVEMIDLAELVLQTLEKEKNNH</sequence>
<dbReference type="Pfam" id="PF01381">
    <property type="entry name" value="HTH_3"/>
    <property type="match status" value="1"/>
</dbReference>
<dbReference type="Proteomes" id="UP000255326">
    <property type="component" value="Unassembled WGS sequence"/>
</dbReference>
<evidence type="ECO:0000313" key="2">
    <source>
        <dbReference type="EMBL" id="RDI40910.1"/>
    </source>
</evidence>
<comment type="caution">
    <text evidence="2">The sequence shown here is derived from an EMBL/GenBank/DDBJ whole genome shotgun (WGS) entry which is preliminary data.</text>
</comment>
<protein>
    <submittedName>
        <fullName evidence="2">Helix-turn-helix protein</fullName>
    </submittedName>
</protein>
<dbReference type="AlphaFoldDB" id="A0A370GCH6"/>
<name>A0A370GCH6_9BACI</name>
<proteinExistence type="predicted"/>
<dbReference type="GO" id="GO:0003677">
    <property type="term" value="F:DNA binding"/>
    <property type="evidence" value="ECO:0007669"/>
    <property type="project" value="InterPro"/>
</dbReference>
<dbReference type="EMBL" id="QQAY01000011">
    <property type="protein sequence ID" value="RDI40910.1"/>
    <property type="molecule type" value="Genomic_DNA"/>
</dbReference>
<dbReference type="InterPro" id="IPR010982">
    <property type="entry name" value="Lambda_DNA-bd_dom_sf"/>
</dbReference>